<proteinExistence type="predicted"/>
<accession>A0A420HDQ2</accession>
<dbReference type="AlphaFoldDB" id="A0A420HDQ2"/>
<dbReference type="EMBL" id="MCFK01008882">
    <property type="protein sequence ID" value="RKF55558.1"/>
    <property type="molecule type" value="Genomic_DNA"/>
</dbReference>
<reference evidence="1 2" key="1">
    <citation type="journal article" date="2018" name="BMC Genomics">
        <title>Comparative genome analyses reveal sequence features reflecting distinct modes of host-adaptation between dicot and monocot powdery mildew.</title>
        <authorList>
            <person name="Wu Y."/>
            <person name="Ma X."/>
            <person name="Pan Z."/>
            <person name="Kale S.D."/>
            <person name="Song Y."/>
            <person name="King H."/>
            <person name="Zhang Q."/>
            <person name="Presley C."/>
            <person name="Deng X."/>
            <person name="Wei C.I."/>
            <person name="Xiao S."/>
        </authorList>
    </citation>
    <scope>NUCLEOTIDE SEQUENCE [LARGE SCALE GENOMIC DNA]</scope>
    <source>
        <strain evidence="1">UMSG2</strain>
    </source>
</reference>
<protein>
    <submittedName>
        <fullName evidence="1">Uncharacterized protein</fullName>
    </submittedName>
</protein>
<gene>
    <name evidence="1" type="ORF">OnM2_088049</name>
</gene>
<evidence type="ECO:0000313" key="1">
    <source>
        <dbReference type="EMBL" id="RKF55558.1"/>
    </source>
</evidence>
<dbReference type="Proteomes" id="UP000286134">
    <property type="component" value="Unassembled WGS sequence"/>
</dbReference>
<name>A0A420HDQ2_9PEZI</name>
<comment type="caution">
    <text evidence="1">The sequence shown here is derived from an EMBL/GenBank/DDBJ whole genome shotgun (WGS) entry which is preliminary data.</text>
</comment>
<organism evidence="1 2">
    <name type="scientific">Erysiphe neolycopersici</name>
    <dbReference type="NCBI Taxonomy" id="212602"/>
    <lineage>
        <taxon>Eukaryota</taxon>
        <taxon>Fungi</taxon>
        <taxon>Dikarya</taxon>
        <taxon>Ascomycota</taxon>
        <taxon>Pezizomycotina</taxon>
        <taxon>Leotiomycetes</taxon>
        <taxon>Erysiphales</taxon>
        <taxon>Erysiphaceae</taxon>
        <taxon>Erysiphe</taxon>
    </lineage>
</organism>
<sequence length="144" mass="17030">MMLEHIWVKAPAFLKYRDYKLHSEAKDKEFYQYPINKDFSLLPPNSNVKSYMFRVVFIKTEYGLMIVDVVVRVTSDDFTKCSRKNSQFVSPLPVVSGTLDAYQCGHRYIGMEELEPTRQLAINKRNRFFSCAFLWKQLSRRRGI</sequence>
<dbReference type="STRING" id="212602.A0A420HDQ2"/>
<keyword evidence="2" id="KW-1185">Reference proteome</keyword>
<evidence type="ECO:0000313" key="2">
    <source>
        <dbReference type="Proteomes" id="UP000286134"/>
    </source>
</evidence>